<dbReference type="AlphaFoldDB" id="A0A5S5D0Q7"/>
<name>A0A5S5D0Q7_9ACTN</name>
<keyword evidence="5" id="KW-1185">Reference proteome</keyword>
<evidence type="ECO:0000256" key="1">
    <source>
        <dbReference type="SAM" id="MobiDB-lite"/>
    </source>
</evidence>
<dbReference type="RefSeq" id="WP_166531720.1">
    <property type="nucleotide sequence ID" value="NZ_VNHW01000002.1"/>
</dbReference>
<gene>
    <name evidence="4" type="ORF">BD833_10296</name>
</gene>
<dbReference type="EMBL" id="VNHW01000002">
    <property type="protein sequence ID" value="TYP89623.1"/>
    <property type="molecule type" value="Genomic_DNA"/>
</dbReference>
<evidence type="ECO:0000259" key="3">
    <source>
        <dbReference type="Pfam" id="PF18915"/>
    </source>
</evidence>
<proteinExistence type="predicted"/>
<keyword evidence="2" id="KW-0472">Membrane</keyword>
<feature type="region of interest" description="Disordered" evidence="1">
    <location>
        <begin position="273"/>
        <end position="371"/>
    </location>
</feature>
<dbReference type="InterPro" id="IPR043725">
    <property type="entry name" value="DUF5667"/>
</dbReference>
<sequence length="390" mass="38733">MTGHGDASPSGPLAVRDREDSVVTRLQLLGDQLDGAPDPAYHARARARLVAMAAVRTPGPARAPLRERLLAVRAVDRAPSRWRGRLTAALAGAAVGVTGLAALVAVAAGAQPGDPLYDLKRGTEQTQLALAGDSRGRTLLELASTRLDELEELAADGPVALVAQTLRTMDEHTAEGAALLTGLAVRTGDAMVLDALARWTGGQSAQLDALGPGVPVDAAAAYADSTGLLRALTVRASGLRIALQCSSGPATVGDDDLGPVPGLCLADLPPAAPSPAPAPAPAPAPVAPEVTPAPDPATPPSAGPGTPAPPVAVPDGPADPGQGAAPTEAATPPSVVPPAPDGRLVPTLPPVPQPGGPGASTGTPPRPPVITVPLPGPVRICLPPLAIGRC</sequence>
<reference evidence="4 5" key="1">
    <citation type="submission" date="2019-07" db="EMBL/GenBank/DDBJ databases">
        <title>Genomic Encyclopedia of Archaeal and Bacterial Type Strains, Phase II (KMG-II): from individual species to whole genera.</title>
        <authorList>
            <person name="Goeker M."/>
        </authorList>
    </citation>
    <scope>NUCLEOTIDE SEQUENCE [LARGE SCALE GENOMIC DNA]</scope>
    <source>
        <strain evidence="4 5">DSM 46842</strain>
    </source>
</reference>
<feature type="transmembrane region" description="Helical" evidence="2">
    <location>
        <begin position="86"/>
        <end position="110"/>
    </location>
</feature>
<dbReference type="Proteomes" id="UP000322499">
    <property type="component" value="Unassembled WGS sequence"/>
</dbReference>
<evidence type="ECO:0000313" key="4">
    <source>
        <dbReference type="EMBL" id="TYP89623.1"/>
    </source>
</evidence>
<comment type="caution">
    <text evidence="4">The sequence shown here is derived from an EMBL/GenBank/DDBJ whole genome shotgun (WGS) entry which is preliminary data.</text>
</comment>
<feature type="domain" description="DUF5667" evidence="3">
    <location>
        <begin position="110"/>
        <end position="182"/>
    </location>
</feature>
<feature type="compositionally biased region" description="Low complexity" evidence="1">
    <location>
        <begin position="313"/>
        <end position="333"/>
    </location>
</feature>
<organism evidence="4 5">
    <name type="scientific">Blastococcus xanthinilyticus</name>
    <dbReference type="NCBI Taxonomy" id="1564164"/>
    <lineage>
        <taxon>Bacteria</taxon>
        <taxon>Bacillati</taxon>
        <taxon>Actinomycetota</taxon>
        <taxon>Actinomycetes</taxon>
        <taxon>Geodermatophilales</taxon>
        <taxon>Geodermatophilaceae</taxon>
        <taxon>Blastococcus</taxon>
    </lineage>
</organism>
<evidence type="ECO:0000256" key="2">
    <source>
        <dbReference type="SAM" id="Phobius"/>
    </source>
</evidence>
<protein>
    <recommendedName>
        <fullName evidence="3">DUF5667 domain-containing protein</fullName>
    </recommendedName>
</protein>
<feature type="compositionally biased region" description="Pro residues" evidence="1">
    <location>
        <begin position="273"/>
        <end position="312"/>
    </location>
</feature>
<keyword evidence="2" id="KW-0812">Transmembrane</keyword>
<accession>A0A5S5D0Q7</accession>
<evidence type="ECO:0000313" key="5">
    <source>
        <dbReference type="Proteomes" id="UP000322499"/>
    </source>
</evidence>
<dbReference type="Pfam" id="PF18915">
    <property type="entry name" value="DUF5667"/>
    <property type="match status" value="1"/>
</dbReference>
<keyword evidence="2" id="KW-1133">Transmembrane helix</keyword>